<keyword evidence="4" id="KW-0804">Transcription</keyword>
<dbReference type="OrthoDB" id="9803714at2"/>
<dbReference type="PANTHER" id="PTHR30419:SF8">
    <property type="entry name" value="NITROGEN ASSIMILATION TRANSCRIPTIONAL ACTIVATOR-RELATED"/>
    <property type="match status" value="1"/>
</dbReference>
<dbReference type="InterPro" id="IPR005119">
    <property type="entry name" value="LysR_subst-bd"/>
</dbReference>
<comment type="similarity">
    <text evidence="1">Belongs to the LysR transcriptional regulatory family.</text>
</comment>
<organism evidence="6 7">
    <name type="scientific">Peptococcus niger</name>
    <dbReference type="NCBI Taxonomy" id="2741"/>
    <lineage>
        <taxon>Bacteria</taxon>
        <taxon>Bacillati</taxon>
        <taxon>Bacillota</taxon>
        <taxon>Clostridia</taxon>
        <taxon>Eubacteriales</taxon>
        <taxon>Peptococcaceae</taxon>
        <taxon>Peptococcus</taxon>
    </lineage>
</organism>
<dbReference type="PANTHER" id="PTHR30419">
    <property type="entry name" value="HTH-TYPE TRANSCRIPTIONAL REGULATOR YBHD"/>
    <property type="match status" value="1"/>
</dbReference>
<dbReference type="GO" id="GO:0003677">
    <property type="term" value="F:DNA binding"/>
    <property type="evidence" value="ECO:0007669"/>
    <property type="project" value="UniProtKB-KW"/>
</dbReference>
<dbReference type="SUPFAM" id="SSF53850">
    <property type="entry name" value="Periplasmic binding protein-like II"/>
    <property type="match status" value="1"/>
</dbReference>
<dbReference type="InterPro" id="IPR050950">
    <property type="entry name" value="HTH-type_LysR_regulators"/>
</dbReference>
<dbReference type="InterPro" id="IPR000847">
    <property type="entry name" value="LysR_HTH_N"/>
</dbReference>
<evidence type="ECO:0000256" key="2">
    <source>
        <dbReference type="ARBA" id="ARBA00023015"/>
    </source>
</evidence>
<reference evidence="6 7" key="1">
    <citation type="submission" date="2016-10" db="EMBL/GenBank/DDBJ databases">
        <authorList>
            <person name="de Groot N.N."/>
        </authorList>
    </citation>
    <scope>NUCLEOTIDE SEQUENCE [LARGE SCALE GENOMIC DNA]</scope>
    <source>
        <strain evidence="6 7">DSM 20475</strain>
    </source>
</reference>
<evidence type="ECO:0000313" key="7">
    <source>
        <dbReference type="Proteomes" id="UP000198995"/>
    </source>
</evidence>
<keyword evidence="7" id="KW-1185">Reference proteome</keyword>
<gene>
    <name evidence="6" type="ORF">SAMN04489866_10658</name>
</gene>
<dbReference type="GO" id="GO:0005829">
    <property type="term" value="C:cytosol"/>
    <property type="evidence" value="ECO:0007669"/>
    <property type="project" value="TreeGrafter"/>
</dbReference>
<evidence type="ECO:0000259" key="5">
    <source>
        <dbReference type="PROSITE" id="PS50931"/>
    </source>
</evidence>
<feature type="domain" description="HTH lysR-type" evidence="5">
    <location>
        <begin position="1"/>
        <end position="58"/>
    </location>
</feature>
<evidence type="ECO:0000256" key="4">
    <source>
        <dbReference type="ARBA" id="ARBA00023163"/>
    </source>
</evidence>
<keyword evidence="3 6" id="KW-0238">DNA-binding</keyword>
<dbReference type="SUPFAM" id="SSF46785">
    <property type="entry name" value="Winged helix' DNA-binding domain"/>
    <property type="match status" value="1"/>
</dbReference>
<dbReference type="InterPro" id="IPR036390">
    <property type="entry name" value="WH_DNA-bd_sf"/>
</dbReference>
<evidence type="ECO:0000256" key="1">
    <source>
        <dbReference type="ARBA" id="ARBA00009437"/>
    </source>
</evidence>
<accession>A0A1G6X5L0</accession>
<dbReference type="STRING" id="2741.SAMN04489866_10658"/>
<dbReference type="EMBL" id="FNAF01000006">
    <property type="protein sequence ID" value="SDD73442.1"/>
    <property type="molecule type" value="Genomic_DNA"/>
</dbReference>
<dbReference type="InterPro" id="IPR036388">
    <property type="entry name" value="WH-like_DNA-bd_sf"/>
</dbReference>
<keyword evidence="2" id="KW-0805">Transcription regulation</keyword>
<evidence type="ECO:0000313" key="6">
    <source>
        <dbReference type="EMBL" id="SDD73442.1"/>
    </source>
</evidence>
<dbReference type="Gene3D" id="1.10.10.10">
    <property type="entry name" value="Winged helix-like DNA-binding domain superfamily/Winged helix DNA-binding domain"/>
    <property type="match status" value="1"/>
</dbReference>
<dbReference type="Pfam" id="PF03466">
    <property type="entry name" value="LysR_substrate"/>
    <property type="match status" value="1"/>
</dbReference>
<sequence>MNLNQLKYFSEAVKYRSISTAARENFVTQSTFSTAITNLEDELSVKLLNRGVQGVTPTCVGEQVFYKVHDLLMLLEDIRILTSQSSKAVSLRIASLPSLIDTLLADTILYLEAKNHDLMLDIISDDSEGVQAKIQGGHSDIGVIFTDGFPIFPGLAYEPLFASRYVLFVGKHHPMYCKEELTIEEALSLKHVTYKNEYVKEYDLLTHLTRSYGKPKISLCVDNNESMHRIISRSDYVAFFPEFVTRHDAYIESGNISMLNVSNADLNLQIGVVYSKKYGSKEKISSFIEILKCVLIEEEYL</sequence>
<dbReference type="CDD" id="cd05466">
    <property type="entry name" value="PBP2_LTTR_substrate"/>
    <property type="match status" value="1"/>
</dbReference>
<evidence type="ECO:0000256" key="3">
    <source>
        <dbReference type="ARBA" id="ARBA00023125"/>
    </source>
</evidence>
<name>A0A1G6X5L0_PEPNI</name>
<proteinExistence type="inferred from homology"/>
<dbReference type="RefSeq" id="WP_091791838.1">
    <property type="nucleotide sequence ID" value="NZ_FNAF01000006.1"/>
</dbReference>
<dbReference type="PROSITE" id="PS50931">
    <property type="entry name" value="HTH_LYSR"/>
    <property type="match status" value="1"/>
</dbReference>
<protein>
    <submittedName>
        <fullName evidence="6">DNA-binding transcriptional regulator, LysR family</fullName>
    </submittedName>
</protein>
<dbReference type="Proteomes" id="UP000198995">
    <property type="component" value="Unassembled WGS sequence"/>
</dbReference>
<dbReference type="AlphaFoldDB" id="A0A1G6X5L0"/>
<dbReference type="Pfam" id="PF00126">
    <property type="entry name" value="HTH_1"/>
    <property type="match status" value="1"/>
</dbReference>
<dbReference type="GO" id="GO:0003700">
    <property type="term" value="F:DNA-binding transcription factor activity"/>
    <property type="evidence" value="ECO:0007669"/>
    <property type="project" value="InterPro"/>
</dbReference>
<dbReference type="Gene3D" id="3.40.190.290">
    <property type="match status" value="1"/>
</dbReference>